<dbReference type="SUPFAM" id="SSF109604">
    <property type="entry name" value="HD-domain/PDEase-like"/>
    <property type="match status" value="2"/>
</dbReference>
<reference evidence="2 3" key="3">
    <citation type="journal article" date="2008" name="BMC Genomics">
        <title>The genome of the versatile nitrogen fixer Azorhizobium caulinodans ORS571.</title>
        <authorList>
            <person name="Lee KB."/>
            <person name="Backer P.D."/>
            <person name="Aono T."/>
            <person name="Liu CT."/>
            <person name="Suzuki S."/>
            <person name="Suzuki T."/>
            <person name="Kaneko T."/>
            <person name="Yamada M."/>
            <person name="Tabata S."/>
            <person name="Kupfer D.M."/>
            <person name="Najar F.Z."/>
            <person name="Wiley G.B."/>
            <person name="Roe B."/>
            <person name="Binnewies T.T."/>
            <person name="Ussery D.W."/>
            <person name="D'Haeze W."/>
            <person name="Herder J.D."/>
            <person name="Gevers D."/>
            <person name="Vereecke D."/>
            <person name="Holsters M."/>
            <person name="Oyaizu H."/>
        </authorList>
    </citation>
    <scope>NUCLEOTIDE SEQUENCE [LARGE SCALE GENOMIC DNA]</scope>
    <source>
        <strain evidence="3">ATCC 43989 / DSM 5975 / JCM 20966 / LMG 6465 / NBRC 14845 / NCIMB 13405 / ORS 571</strain>
    </source>
</reference>
<gene>
    <name evidence="2" type="ordered locus">AZC_0914</name>
</gene>
<reference evidence="3" key="2">
    <citation type="submission" date="2007-04" db="EMBL/GenBank/DDBJ databases">
        <title>Complete genome sequence of the nitrogen-fixing bacterium Azorhizobium caulinodans ORS571.</title>
        <authorList>
            <person name="Lee K.B."/>
            <person name="Backer P.D."/>
            <person name="Aono T."/>
            <person name="Liu C.T."/>
            <person name="Suzuki S."/>
            <person name="Suzuki T."/>
            <person name="Kaneko T."/>
            <person name="Yamada M."/>
            <person name="Tabata S."/>
            <person name="Kupfer D.M."/>
            <person name="Najar F.Z."/>
            <person name="Wiley G.B."/>
            <person name="Roe B."/>
            <person name="Binnewies T."/>
            <person name="Ussery D."/>
            <person name="Vereecke D."/>
            <person name="Gevers D."/>
            <person name="Holsters M."/>
            <person name="Oyaizu H."/>
        </authorList>
    </citation>
    <scope>NUCLEOTIDE SEQUENCE [LARGE SCALE GENOMIC DNA]</scope>
    <source>
        <strain evidence="3">ATCC 43989 / DSM 5975 / JCM 20966 / LMG 6465 / NBRC 14845 / NCIMB 13405 / ORS 571</strain>
    </source>
</reference>
<proteinExistence type="predicted"/>
<dbReference type="SMART" id="SM00471">
    <property type="entry name" value="HDc"/>
    <property type="match status" value="1"/>
</dbReference>
<dbReference type="InterPro" id="IPR003607">
    <property type="entry name" value="HD/PDEase_dom"/>
</dbReference>
<evidence type="ECO:0000259" key="1">
    <source>
        <dbReference type="PROSITE" id="PS51832"/>
    </source>
</evidence>
<keyword evidence="2" id="KW-0378">Hydrolase</keyword>
<sequence>MTRNADMTGASEDRTSAPGAAATAADHVLLADLLAALSHALDLTEGQAEGHCLRCCWIGVRIGQELGLPEGQLADLSYTLILKDLGCSSNAARICELYLADDRTIKSGSKHLDGSLKQALRFVLAHTGLQAGPAERLRAIVRIVRNGGRLTRELIETRCVRGAEIARLMRFSDAVARGIRGLDEHWDGSGKPGGLKGTAIPLFSRIALLAQVADVFFTAGGPEAAVAEVTSRADGWFEPRLVEAFRRVAAQPGFWETLASAELQEAIAGQVPLHVRATVDDDYLDDIAAAFAQVIDAKSPFTAGHSARVTDVADTIAAEMGLPDLRRRWLRRAALLHDIGKLGVSNTILDKPGPLEPEERAAMQRHAELSETILARIRPFRHLAAVAGAHHERLDGKGYPRGLSGATIDLDTRIITTADIFDALTADRPYRAAMSVARALEIMEEMSGTALDPACLAALRRALDR</sequence>
<reference evidence="2 3" key="5">
    <citation type="journal article" date="2010" name="Appl. Environ. Microbiol.">
        <title>phrR-like gene praR of Azorhizobium caulinodans ORS571 is essential for symbiosis with Sesbania rostrata and is involved in expression of reb genes.</title>
        <authorList>
            <person name="Akiba N."/>
            <person name="Aono T."/>
            <person name="Toyazaki H."/>
            <person name="Sato S."/>
            <person name="Oyaizu H."/>
        </authorList>
    </citation>
    <scope>NUCLEOTIDE SEQUENCE [LARGE SCALE GENOMIC DNA]</scope>
    <source>
        <strain evidence="3">ATCC 43989 / DSM 5975 / JCM 20966 / LMG 6465 / NBRC 14845 / NCIMB 13405 / ORS 571</strain>
    </source>
</reference>
<name>A8HU72_AZOC5</name>
<evidence type="ECO:0000313" key="3">
    <source>
        <dbReference type="Proteomes" id="UP000000270"/>
    </source>
</evidence>
<dbReference type="PROSITE" id="PS51832">
    <property type="entry name" value="HD_GYP"/>
    <property type="match status" value="1"/>
</dbReference>
<reference evidence="2 3" key="4">
    <citation type="journal article" date="2009" name="Appl. Environ. Microbiol.">
        <title>Comparative genome-wide transcriptional profiling of Azorhizobium caulinodans ORS571 grown under free-living and symbiotic conditions.</title>
        <authorList>
            <person name="Tsukada S."/>
            <person name="Aono T."/>
            <person name="Akiba N."/>
            <person name="Lee KB."/>
            <person name="Liu CT."/>
            <person name="Toyazaki H."/>
            <person name="Oyaizu H."/>
        </authorList>
    </citation>
    <scope>NUCLEOTIDE SEQUENCE [LARGE SCALE GENOMIC DNA]</scope>
    <source>
        <strain evidence="3">ATCC 43989 / DSM 5975 / JCM 20966 / LMG 6465 / NBRC 14845 / NCIMB 13405 / ORS 571</strain>
    </source>
</reference>
<dbReference type="HOGENOM" id="CLU_040286_1_0_5"/>
<reference evidence="2 3" key="6">
    <citation type="journal article" date="2011" name="Appl. Environ. Microbiol.">
        <title>Involvement of the azorhizobial chromosome partition gene (parA) in the onset of bacteroid differentiation during Sesbania rostrata stem nodule development.</title>
        <authorList>
            <person name="Liu CT."/>
            <person name="Lee KB."/>
            <person name="Wang YS."/>
            <person name="Peng MH."/>
            <person name="Lee KT."/>
            <person name="Suzuki S."/>
            <person name="Suzuki T."/>
            <person name="Oyaizu H."/>
        </authorList>
    </citation>
    <scope>NUCLEOTIDE SEQUENCE [LARGE SCALE GENOMIC DNA]</scope>
    <source>
        <strain evidence="3">ATCC 43989 / DSM 5975 / JCM 20966 / LMG 6465 / NBRC 14845 / NCIMB 13405 / ORS 571</strain>
    </source>
</reference>
<dbReference type="Gene3D" id="1.10.3210.10">
    <property type="entry name" value="Hypothetical protein af1432"/>
    <property type="match status" value="2"/>
</dbReference>
<dbReference type="InterPro" id="IPR037522">
    <property type="entry name" value="HD_GYP_dom"/>
</dbReference>
<dbReference type="InterPro" id="IPR052020">
    <property type="entry name" value="Cyclic_di-GMP/3'3'-cGAMP_PDE"/>
</dbReference>
<dbReference type="AlphaFoldDB" id="A8HU72"/>
<protein>
    <submittedName>
        <fullName evidence="2">Metal-dependent phosphohydrolase</fullName>
    </submittedName>
</protein>
<dbReference type="KEGG" id="azc:AZC_0914"/>
<dbReference type="eggNOG" id="COG2206">
    <property type="taxonomic scope" value="Bacteria"/>
</dbReference>
<feature type="domain" description="HD-GYP" evidence="1">
    <location>
        <begin position="280"/>
        <end position="465"/>
    </location>
</feature>
<dbReference type="PANTHER" id="PTHR45228:SF5">
    <property type="entry name" value="CYCLIC DI-GMP PHOSPHODIESTERASE VC_1348-RELATED"/>
    <property type="match status" value="1"/>
</dbReference>
<dbReference type="PANTHER" id="PTHR45228">
    <property type="entry name" value="CYCLIC DI-GMP PHOSPHODIESTERASE TM_0186-RELATED"/>
    <property type="match status" value="1"/>
</dbReference>
<dbReference type="CDD" id="cd00077">
    <property type="entry name" value="HDc"/>
    <property type="match status" value="1"/>
</dbReference>
<organism evidence="2 3">
    <name type="scientific">Azorhizobium caulinodans (strain ATCC 43989 / DSM 5975 / JCM 20966 / LMG 6465 / NBRC 14845 / NCIMB 13405 / ORS 571)</name>
    <dbReference type="NCBI Taxonomy" id="438753"/>
    <lineage>
        <taxon>Bacteria</taxon>
        <taxon>Pseudomonadati</taxon>
        <taxon>Pseudomonadota</taxon>
        <taxon>Alphaproteobacteria</taxon>
        <taxon>Hyphomicrobiales</taxon>
        <taxon>Xanthobacteraceae</taxon>
        <taxon>Azorhizobium</taxon>
    </lineage>
</organism>
<reference evidence="2 3" key="1">
    <citation type="journal article" date="2007" name="Appl. Environ. Microbiol.">
        <title>Rhizobial factors required for stem nodule maturation and maintenance in Sesbania rostrata-Azorhizobium caulinodans ORS571 symbiosis.</title>
        <authorList>
            <person name="Suzuki S."/>
            <person name="Aono T."/>
            <person name="Lee KB."/>
            <person name="Suzuki T."/>
            <person name="Liu CT."/>
            <person name="Miwa H."/>
            <person name="Wakao S."/>
            <person name="Iki T."/>
            <person name="Oyaizu H."/>
        </authorList>
    </citation>
    <scope>NUCLEOTIDE SEQUENCE [LARGE SCALE GENOMIC DNA]</scope>
    <source>
        <strain evidence="3">ATCC 43989 / DSM 5975 / JCM 20966 / LMG 6465 / NBRC 14845 / NCIMB 13405 / ORS 571</strain>
    </source>
</reference>
<dbReference type="STRING" id="438753.AZC_0914"/>
<accession>A8HU72</accession>
<dbReference type="EMBL" id="AP009384">
    <property type="protein sequence ID" value="BAF86912.1"/>
    <property type="molecule type" value="Genomic_DNA"/>
</dbReference>
<evidence type="ECO:0000313" key="2">
    <source>
        <dbReference type="EMBL" id="BAF86912.1"/>
    </source>
</evidence>
<dbReference type="Pfam" id="PF13487">
    <property type="entry name" value="HD_5"/>
    <property type="match status" value="2"/>
</dbReference>
<keyword evidence="3" id="KW-1185">Reference proteome</keyword>
<dbReference type="GO" id="GO:0008081">
    <property type="term" value="F:phosphoric diester hydrolase activity"/>
    <property type="evidence" value="ECO:0007669"/>
    <property type="project" value="UniProtKB-ARBA"/>
</dbReference>
<dbReference type="Proteomes" id="UP000000270">
    <property type="component" value="Chromosome"/>
</dbReference>